<dbReference type="EMBL" id="JACIVI010000001">
    <property type="protein sequence ID" value="MBB1160687.1"/>
    <property type="molecule type" value="Genomic_DNA"/>
</dbReference>
<comment type="caution">
    <text evidence="1">The sequence shown here is derived from an EMBL/GenBank/DDBJ whole genome shotgun (WGS) entry which is preliminary data.</text>
</comment>
<sequence>MPDPSAPFPMPGPEALAALLEAQAAVLGLPIAAAHRPGVLHYLGLSAQMAASVFAVPLAPQAESGSVFRPVEPEGGA</sequence>
<dbReference type="InterPro" id="IPR025148">
    <property type="entry name" value="AtzG-like"/>
</dbReference>
<proteinExistence type="predicted"/>
<reference evidence="1 2" key="1">
    <citation type="submission" date="2020-08" db="EMBL/GenBank/DDBJ databases">
        <title>Aquariorum lacteus gen. nov., sp. nov., a new member of the family Comamonadaceae, isolated from freshwater aquarium.</title>
        <authorList>
            <person name="Chun S.-J."/>
        </authorList>
    </citation>
    <scope>NUCLEOTIDE SEQUENCE [LARGE SCALE GENOMIC DNA]</scope>
    <source>
        <strain evidence="1 2">SJAQ100</strain>
    </source>
</reference>
<name>A0A839HFF6_9BURK</name>
<dbReference type="Pfam" id="PF13318">
    <property type="entry name" value="AtzG-like"/>
    <property type="match status" value="1"/>
</dbReference>
<keyword evidence="2" id="KW-1185">Reference proteome</keyword>
<protein>
    <submittedName>
        <fullName evidence="1">DUF4089 domain-containing protein</fullName>
    </submittedName>
</protein>
<evidence type="ECO:0000313" key="1">
    <source>
        <dbReference type="EMBL" id="MBB1160687.1"/>
    </source>
</evidence>
<organism evidence="1 2">
    <name type="scientific">Aquariibacter albus</name>
    <dbReference type="NCBI Taxonomy" id="2759899"/>
    <lineage>
        <taxon>Bacteria</taxon>
        <taxon>Pseudomonadati</taxon>
        <taxon>Pseudomonadota</taxon>
        <taxon>Betaproteobacteria</taxon>
        <taxon>Burkholderiales</taxon>
        <taxon>Sphaerotilaceae</taxon>
        <taxon>Aquariibacter</taxon>
    </lineage>
</organism>
<dbReference type="Proteomes" id="UP000586093">
    <property type="component" value="Unassembled WGS sequence"/>
</dbReference>
<dbReference type="AlphaFoldDB" id="A0A839HFF6"/>
<gene>
    <name evidence="1" type="ORF">H4F90_01660</name>
</gene>
<accession>A0A839HFF6</accession>
<evidence type="ECO:0000313" key="2">
    <source>
        <dbReference type="Proteomes" id="UP000586093"/>
    </source>
</evidence>
<dbReference type="RefSeq" id="WP_182660866.1">
    <property type="nucleotide sequence ID" value="NZ_JACIVI010000001.1"/>
</dbReference>